<keyword evidence="2" id="KW-1185">Reference proteome</keyword>
<sequence length="103" mass="11524">MDISSMTEKGPMPPAEGTFARFTLDSLQGLQSKQLPGDPTQVFLETVATWLPDVVGTDRWNHLVNAANLSTCRVLNEQPKLHQYFFLAILEDIVFSNIDKCIT</sequence>
<gene>
    <name evidence="1" type="ORF">JAAARDRAFT_62481</name>
</gene>
<dbReference type="EMBL" id="KL197747">
    <property type="protein sequence ID" value="KDQ51605.1"/>
    <property type="molecule type" value="Genomic_DNA"/>
</dbReference>
<evidence type="ECO:0000313" key="1">
    <source>
        <dbReference type="EMBL" id="KDQ51605.1"/>
    </source>
</evidence>
<organism evidence="1 2">
    <name type="scientific">Jaapia argillacea MUCL 33604</name>
    <dbReference type="NCBI Taxonomy" id="933084"/>
    <lineage>
        <taxon>Eukaryota</taxon>
        <taxon>Fungi</taxon>
        <taxon>Dikarya</taxon>
        <taxon>Basidiomycota</taxon>
        <taxon>Agaricomycotina</taxon>
        <taxon>Agaricomycetes</taxon>
        <taxon>Agaricomycetidae</taxon>
        <taxon>Jaapiales</taxon>
        <taxon>Jaapiaceae</taxon>
        <taxon>Jaapia</taxon>
    </lineage>
</organism>
<dbReference type="HOGENOM" id="CLU_2264153_0_0_1"/>
<protein>
    <submittedName>
        <fullName evidence="1">Uncharacterized protein</fullName>
    </submittedName>
</protein>
<proteinExistence type="predicted"/>
<accession>A0A067PCP7</accession>
<evidence type="ECO:0000313" key="2">
    <source>
        <dbReference type="Proteomes" id="UP000027265"/>
    </source>
</evidence>
<dbReference type="Proteomes" id="UP000027265">
    <property type="component" value="Unassembled WGS sequence"/>
</dbReference>
<reference evidence="2" key="1">
    <citation type="journal article" date="2014" name="Proc. Natl. Acad. Sci. U.S.A.">
        <title>Extensive sampling of basidiomycete genomes demonstrates inadequacy of the white-rot/brown-rot paradigm for wood decay fungi.</title>
        <authorList>
            <person name="Riley R."/>
            <person name="Salamov A.A."/>
            <person name="Brown D.W."/>
            <person name="Nagy L.G."/>
            <person name="Floudas D."/>
            <person name="Held B.W."/>
            <person name="Levasseur A."/>
            <person name="Lombard V."/>
            <person name="Morin E."/>
            <person name="Otillar R."/>
            <person name="Lindquist E.A."/>
            <person name="Sun H."/>
            <person name="LaButti K.M."/>
            <person name="Schmutz J."/>
            <person name="Jabbour D."/>
            <person name="Luo H."/>
            <person name="Baker S.E."/>
            <person name="Pisabarro A.G."/>
            <person name="Walton J.D."/>
            <person name="Blanchette R.A."/>
            <person name="Henrissat B."/>
            <person name="Martin F."/>
            <person name="Cullen D."/>
            <person name="Hibbett D.S."/>
            <person name="Grigoriev I.V."/>
        </authorList>
    </citation>
    <scope>NUCLEOTIDE SEQUENCE [LARGE SCALE GENOMIC DNA]</scope>
    <source>
        <strain evidence="2">MUCL 33604</strain>
    </source>
</reference>
<dbReference type="AlphaFoldDB" id="A0A067PCP7"/>
<name>A0A067PCP7_9AGAM</name>
<dbReference type="InParanoid" id="A0A067PCP7"/>